<feature type="binding site" evidence="10">
    <location>
        <position position="124"/>
    </location>
    <ligand>
        <name>Ca(2+)</name>
        <dbReference type="ChEBI" id="CHEBI:29108"/>
        <label>1</label>
    </ligand>
</feature>
<dbReference type="PDB" id="6V4B">
    <property type="method" value="X-ray"/>
    <property type="resolution" value="1.75 A"/>
    <property type="chains" value="A/B=1-202"/>
</dbReference>
<name>A0ACD6B9Z9_9BACT</name>
<dbReference type="PDB" id="9EV9">
    <property type="method" value="EM"/>
    <property type="resolution" value="2.68 A"/>
    <property type="chains" value="A/B/C/D/E=1-642"/>
</dbReference>
<sequence>MHNLQQLLPTRSLIWIFSFLTSISIWCTVAHAETEGRVQHFTGYIEDGRGIFYSLPDMKQGDIIYASMQNTGGNLDPLVGIMAEEIDPAVSLGQVLEKALASENDLISELTAVADRIFLGWDDDGGKGYSASLEFTIPRDGTYHIFAGSTITNQRLDKFQPTYTTGSFQLILGLNAPQVISGEGEPEGEVFASLASLEIKPEAHVQELEIRLDKDTRYLTQHTRNLQPGDTFHALVEPIGEAPLPRLRLTDSGGKPLAFGLIDQPGESVELNYTCDQDICELVVHVDGTDGQKDSGEAVYRLLVGINAPNLRESGQTPVGSSVFLESDLVTVGLAVDQIVGVDQRSENFSVVGTLKLSWHDPKLGFSPDQCGCTVKSFEDASIRAVAGEINLPLPSFSFYNQQGNRWSQNQVIFVTPDGRASYFERFTVTLQAPDFDFLAYPFDRQKFSIKVDLAVPTNMFIFNEIERFQQVVGDQLGEEEWVVTSYSQEITEVPFERGSTNSRFTTTLLVKRNLEYYILRIFVPLFLIISVSWVIFFLKDYGRQLEVASGNLLVFVAFNFTISGDLPRLGYLTVLDRFMIVSFCLTAIVVLISVCQKRLGAVGKQAVAAQIDTWVLVIYPLVYSLYIIWVYLRFFTDHIGW</sequence>
<dbReference type="PDB" id="9EV8">
    <property type="method" value="EM"/>
    <property type="resolution" value="2.06 A"/>
    <property type="chains" value="A/B/C/D/E=1-642"/>
</dbReference>
<dbReference type="PDB" id="9EV7">
    <property type="method" value="EM"/>
    <property type="resolution" value="2.74 A"/>
    <property type="chains" value="A/B/C/D/E=1-642"/>
</dbReference>
<feature type="binding site" evidence="4">
    <location>
        <position position="436"/>
    </location>
    <ligand>
        <name>Ca(2+)</name>
        <dbReference type="ChEBI" id="CHEBI:29108"/>
        <label>4</label>
    </ligand>
</feature>
<feature type="binding site" evidence="10">
    <location>
        <position position="76"/>
    </location>
    <ligand>
        <name>Ca(2+)</name>
        <dbReference type="ChEBI" id="CHEBI:29108"/>
        <label>1</label>
    </ligand>
</feature>
<accession>A0ACD6B9Z9</accession>
<dbReference type="PDB" id="9EV1">
    <property type="method" value="EM"/>
    <property type="resolution" value="2.63 A"/>
    <property type="chains" value="A/B/C/D/E=1-642"/>
</dbReference>
<organism evidence="1">
    <name type="scientific">Desulfofustis sp. PB-SRB1</name>
    <dbReference type="NCBI Taxonomy" id="1385624"/>
    <lineage>
        <taxon>Bacteria</taxon>
        <taxon>Pseudomonadati</taxon>
        <taxon>Thermodesulfobacteriota</taxon>
        <taxon>Desulfobulbia</taxon>
        <taxon>Desulfobulbales</taxon>
        <taxon>Desulfocapsaceae</taxon>
        <taxon>Desulfofustis</taxon>
    </lineage>
</organism>
<feature type="binding site" evidence="4">
    <location>
        <position position="434"/>
    </location>
    <ligand>
        <name>Ca(2+)</name>
        <dbReference type="ChEBI" id="CHEBI:29108"/>
        <label>4</label>
    </ligand>
</feature>
<dbReference type="PDB" id="9FTJ">
    <property type="method" value="EM"/>
    <property type="resolution" value="4.00 A"/>
    <property type="chains" value="A/B/C/D/E=34-642"/>
</dbReference>
<reference evidence="2 3" key="1">
    <citation type="journal article" date="2020" name="Proc. Natl. Acad. Sci. U.S.A.">
        <title>Structural basis for allosteric transitions of a multidomain pentameric ligand-gated ion channel.</title>
        <authorList>
            <person name="Hu H."/>
            <person name="Howard R.J."/>
            <person name="Bastolla U."/>
            <person name="Lindahl E."/>
            <person name="Delarue M."/>
        </authorList>
    </citation>
    <scope>X-RAY CRYSTALLOGRAPHY (1.75 ANGSTROMS) OF 1-202 IN COMPLEX WITH CA(2+)</scope>
    <scope>DISULFIDE BONDS</scope>
</reference>
<dbReference type="PDB" id="9FTG">
    <property type="method" value="EM"/>
    <property type="resolution" value="3.10 A"/>
    <property type="chains" value="A/B/C/D/E=34-642"/>
</dbReference>
<evidence type="ECO:0007829" key="9">
    <source>
        <dbReference type="PDB" id="9EV8"/>
    </source>
</evidence>
<dbReference type="PDB" id="7Q3H">
    <property type="method" value="EM"/>
    <property type="resolution" value="3.20 A"/>
    <property type="chains" value="A/B/C/D/E=1-642"/>
</dbReference>
<feature type="disulfide bond" evidence="2 4">
    <location>
        <begin position="275"/>
        <end position="280"/>
    </location>
</feature>
<evidence type="ECO:0007829" key="6">
    <source>
        <dbReference type="PDB" id="7Q3H"/>
    </source>
</evidence>
<reference evidence="5 6" key="3">
    <citation type="journal article" date="2022" name="Proc. Natl. Acad. Sci. U.S.A.">
        <title>Biophysical characterization of calcium-binding and modulatory-domain dynamics in a pentameric ligand-gated ion channel.</title>
        <authorList>
            <person name="Lycksell M."/>
            <person name="Rovsnik U."/>
            <person name="Hanke A."/>
            <person name="Martel A."/>
            <person name="Howard R.J."/>
            <person name="Lindahl E."/>
        </authorList>
    </citation>
    <scope>STRUCTURE BY ELECTRON MICROSCOPY (3.20 ANGSTROMS) OF 1-642 IN COMPLEX WITH CA(2+)</scope>
</reference>
<reference evidence="7 8" key="4">
    <citation type="submission" date="2024-03" db="PDB data bank">
        <title>Calcium stabilization of a flexible N-terminal domain in a pentameric ligand-gated ion channel.</title>
        <authorList>
            <person name="Fan C."/>
            <person name="Howard R.J."/>
            <person name="Lindahl E."/>
        </authorList>
    </citation>
    <scope>STRUCTURE BY ELECTRON MICROSCOPY (2.06 ANGSTROMS) OF 1-642 IN COMPLEX WITH CA(2+)</scope>
    <scope>DISULFIDE BONDS</scope>
</reference>
<dbReference type="EMBL" id="JAEQMT010000038">
    <property type="protein sequence ID" value="MBL0381009.1"/>
    <property type="molecule type" value="Genomic_DNA"/>
</dbReference>
<evidence type="ECO:0007829" key="2">
    <source>
        <dbReference type="PDB" id="6V4A"/>
    </source>
</evidence>
<feature type="binding site" evidence="9 10">
    <location>
        <position position="434"/>
    </location>
    <ligand>
        <name>Ca(2+)</name>
        <dbReference type="ChEBI" id="CHEBI:29108"/>
        <label>3</label>
    </ligand>
</feature>
<evidence type="ECO:0007829" key="12">
    <source>
        <dbReference type="PDB" id="9FTH"/>
    </source>
</evidence>
<feature type="binding site" evidence="9 10">
    <location>
        <position position="347"/>
    </location>
    <ligand>
        <name>Ca(2+)</name>
        <dbReference type="ChEBI" id="CHEBI:29108"/>
        <label>3</label>
    </ligand>
</feature>
<dbReference type="PDB" id="9FTI">
    <property type="method" value="EM"/>
    <property type="resolution" value="3.50 A"/>
    <property type="chains" value="A/B/C/D/E=34-642"/>
</dbReference>
<evidence type="ECO:0007829" key="5">
    <source>
        <dbReference type="PDB" id="7Q3G"/>
    </source>
</evidence>
<feature type="disulfide bond" evidence="2 4">
    <location>
        <begin position="371"/>
        <end position="373"/>
    </location>
</feature>
<feature type="binding site" evidence="5">
    <location>
        <position position="480"/>
    </location>
    <ligand>
        <name>Ca(2+)</name>
        <dbReference type="ChEBI" id="CHEBI:29108"/>
        <label>5</label>
    </ligand>
</feature>
<keyword evidence="4 5" id="KW-0106">Calcium</keyword>
<feature type="binding site" evidence="9">
    <location>
        <position position="123"/>
    </location>
    <ligand>
        <name>Ca(2+)</name>
        <dbReference type="ChEBI" id="CHEBI:29108"/>
        <label>2</label>
    </ligand>
</feature>
<evidence type="ECO:0007829" key="4">
    <source>
        <dbReference type="PDB" id="6V4S"/>
    </source>
</evidence>
<dbReference type="PDB" id="9FTH">
    <property type="method" value="EM"/>
    <property type="resolution" value="2.90 A"/>
    <property type="chains" value="A/B/C/D/E=34-642"/>
</dbReference>
<feature type="binding site" evidence="4">
    <location>
        <position position="347"/>
    </location>
    <ligand>
        <name>Ca(2+)</name>
        <dbReference type="ChEBI" id="CHEBI:29108"/>
        <label>4</label>
    </ligand>
</feature>
<keyword evidence="4 5" id="KW-0479">Metal-binding</keyword>
<proteinExistence type="evidence at protein level"/>
<dbReference type="PDB" id="6V4S">
    <property type="method" value="X-ray"/>
    <property type="resolution" value="3.55 A"/>
    <property type="chains" value="A/B/C/D/E=1-642"/>
</dbReference>
<evidence type="ECO:0007829" key="10">
    <source>
        <dbReference type="PDB" id="9EVA"/>
    </source>
</evidence>
<feature type="binding site" evidence="11">
    <location>
        <position position="436"/>
    </location>
    <ligand>
        <name>Ca(2+)</name>
        <dbReference type="ChEBI" id="CHEBI:29108"/>
        <label>3</label>
    </ligand>
</feature>
<comment type="caution">
    <text evidence="1">The sequence shown here is derived from an EMBL/GenBank/DDBJ whole genome shotgun (WGS) entry which is preliminary data.</text>
</comment>
<feature type="binding site" evidence="9">
    <location>
        <position position="124"/>
    </location>
    <ligand>
        <name>Ca(2+)</name>
        <dbReference type="ChEBI" id="CHEBI:29108"/>
        <label>2</label>
    </ligand>
</feature>
<dbReference type="PDB" id="9EVB">
    <property type="method" value="EM"/>
    <property type="resolution" value="2.38 A"/>
    <property type="chains" value="A/B/C/D/E=1-642"/>
</dbReference>
<dbReference type="PDB" id="7Q3G">
    <property type="method" value="EM"/>
    <property type="resolution" value="3.50 A"/>
    <property type="chains" value="A/B/C/D/E=1-642"/>
</dbReference>
<reference evidence="11 12" key="5">
    <citation type="submission" date="2024-06" db="PDB data bank">
        <title>Structural characterization of pH-modulated closed and open statesin a pentameric ligand-gated ion channel.</title>
        <authorList>
            <person name="Rovsnik U."/>
            <person name="Anden O."/>
            <person name="Lycksell M."/>
            <person name="Delarue M."/>
            <person name="Howard R.J."/>
            <person name="Lindahl E."/>
        </authorList>
    </citation>
    <scope>STRUCTURE BY ELECTRON MICROSCOPY (2.90 ANGSTROMS) OF 34-642 IN COMPLEX WITH CA(2+)</scope>
    <scope>DISULFIDE BONDS</scope>
</reference>
<protein>
    <submittedName>
        <fullName evidence="1">Uncharacterized protein</fullName>
    </submittedName>
</protein>
<accession>V4JF97</accession>
<feature type="binding site" evidence="10">
    <location>
        <position position="123"/>
    </location>
    <ligand>
        <name>Ca(2+)</name>
        <dbReference type="ChEBI" id="CHEBI:29108"/>
        <label>1</label>
    </ligand>
</feature>
<feature type="binding site" evidence="9 10">
    <location>
        <position position="477"/>
    </location>
    <ligand>
        <name>Ca(2+)</name>
        <dbReference type="ChEBI" id="CHEBI:29108"/>
        <label>3</label>
    </ligand>
</feature>
<keyword evidence="2 3" id="KW-0002">3D-structure</keyword>
<gene>
    <name evidence="1" type="ORF">JKP90_15375</name>
</gene>
<feature type="binding site" evidence="10">
    <location>
        <position position="77"/>
    </location>
    <ligand>
        <name>Ca(2+)</name>
        <dbReference type="ChEBI" id="CHEBI:29108"/>
        <label>1</label>
    </ligand>
</feature>
<feature type="binding site" evidence="10">
    <location>
        <position position="129"/>
    </location>
    <ligand>
        <name>Ca(2+)</name>
        <dbReference type="ChEBI" id="CHEBI:29108"/>
        <label>1</label>
    </ligand>
</feature>
<evidence type="ECO:0007829" key="8">
    <source>
        <dbReference type="PDB" id="9EV7"/>
    </source>
</evidence>
<evidence type="ECO:0007829" key="3">
    <source>
        <dbReference type="PDB" id="6V4B"/>
    </source>
</evidence>
<evidence type="ECO:0007829" key="11">
    <source>
        <dbReference type="PDB" id="9FTG"/>
    </source>
</evidence>
<reference evidence="1" key="2">
    <citation type="submission" date="2021-01" db="EMBL/GenBank/DDBJ databases">
        <title>Metagenomic methylation patterns resolve complex microbial genomes.</title>
        <authorList>
            <person name="Wilbanks E.G."/>
        </authorList>
    </citation>
    <scope>NUCLEOTIDE SEQUENCE</scope>
    <source>
        <strain evidence="1">PB-SRB1-LS01-2011a</strain>
    </source>
</reference>
<feature type="binding site" evidence="4">
    <location>
        <position position="479"/>
    </location>
    <ligand>
        <name>Ca(2+)</name>
        <dbReference type="ChEBI" id="CHEBI:29108"/>
        <label>4</label>
    </ligand>
</feature>
<evidence type="ECO:0000313" key="1">
    <source>
        <dbReference type="EMBL" id="MBL0381009.1"/>
    </source>
</evidence>
<dbReference type="PDB" id="9EVA">
    <property type="method" value="EM"/>
    <property type="resolution" value="2.34 A"/>
    <property type="chains" value="A/B/C/D/E=1-642"/>
</dbReference>
<feature type="binding site" evidence="9">
    <location>
        <position position="76"/>
    </location>
    <ligand>
        <name>Ca(2+)</name>
        <dbReference type="ChEBI" id="CHEBI:29108"/>
        <label>2</label>
    </ligand>
</feature>
<dbReference type="PDB" id="6V4A">
    <property type="method" value="X-ray"/>
    <property type="resolution" value="3.83 A"/>
    <property type="chains" value="A/B/C/D/E=1-642"/>
</dbReference>
<evidence type="ECO:0007829" key="7">
    <source>
        <dbReference type="PDB" id="9EV1"/>
    </source>
</evidence>
<feature type="binding site" evidence="5">
    <location>
        <position position="347"/>
    </location>
    <ligand>
        <name>Ca(2+)</name>
        <dbReference type="ChEBI" id="CHEBI:29108"/>
        <label>5</label>
    </ligand>
</feature>